<protein>
    <submittedName>
        <fullName evidence="1">Uncharacterized protein</fullName>
    </submittedName>
</protein>
<accession>A0A9N9ZAS4</accession>
<organism evidence="1 2">
    <name type="scientific">Clonostachys solani</name>
    <dbReference type="NCBI Taxonomy" id="160281"/>
    <lineage>
        <taxon>Eukaryota</taxon>
        <taxon>Fungi</taxon>
        <taxon>Dikarya</taxon>
        <taxon>Ascomycota</taxon>
        <taxon>Pezizomycotina</taxon>
        <taxon>Sordariomycetes</taxon>
        <taxon>Hypocreomycetidae</taxon>
        <taxon>Hypocreales</taxon>
        <taxon>Bionectriaceae</taxon>
        <taxon>Clonostachys</taxon>
    </lineage>
</organism>
<proteinExistence type="predicted"/>
<comment type="caution">
    <text evidence="1">The sequence shown here is derived from an EMBL/GenBank/DDBJ whole genome shotgun (WGS) entry which is preliminary data.</text>
</comment>
<name>A0A9N9ZAS4_9HYPO</name>
<dbReference type="EMBL" id="CABFOC020000043">
    <property type="protein sequence ID" value="CAH0051905.1"/>
    <property type="molecule type" value="Genomic_DNA"/>
</dbReference>
<gene>
    <name evidence="1" type="ORF">CSOL1703_00014836</name>
</gene>
<sequence length="197" mass="21058">MAPSFLCSSPHFNQLECNGLNHLSMLKDMLKAKLLDGVSGLMNVSIVLSKRGLEQERSGISHSRGTRVIAAAISALGLGESNVGICTDKELDKLIQLSAGVVGDEAECVVCSVSNHVLVEHGCDIFAVICILLEDRLTSEEAGLFTGIPVKLNSVRCLSRSDTRVFEENPQGLQNGHTARAVIISARCQPSSVRSID</sequence>
<dbReference type="AlphaFoldDB" id="A0A9N9ZAS4"/>
<dbReference type="Proteomes" id="UP000775872">
    <property type="component" value="Unassembled WGS sequence"/>
</dbReference>
<keyword evidence="2" id="KW-1185">Reference proteome</keyword>
<reference evidence="1" key="1">
    <citation type="submission" date="2021-10" db="EMBL/GenBank/DDBJ databases">
        <authorList>
            <person name="Piombo E."/>
        </authorList>
    </citation>
    <scope>NUCLEOTIDE SEQUENCE</scope>
</reference>
<evidence type="ECO:0000313" key="2">
    <source>
        <dbReference type="Proteomes" id="UP000775872"/>
    </source>
</evidence>
<evidence type="ECO:0000313" key="1">
    <source>
        <dbReference type="EMBL" id="CAH0051905.1"/>
    </source>
</evidence>